<name>A0A8H5ZNF8_COCSA</name>
<reference evidence="1" key="1">
    <citation type="submission" date="2019-11" db="EMBL/GenBank/DDBJ databases">
        <title>Bipolaris sorokiniana Genome sequencing.</title>
        <authorList>
            <person name="Wang H."/>
        </authorList>
    </citation>
    <scope>NUCLEOTIDE SEQUENCE</scope>
</reference>
<protein>
    <submittedName>
        <fullName evidence="1">Uncharacterized protein</fullName>
    </submittedName>
</protein>
<proteinExistence type="predicted"/>
<evidence type="ECO:0000313" key="2">
    <source>
        <dbReference type="Proteomes" id="UP000624244"/>
    </source>
</evidence>
<comment type="caution">
    <text evidence="1">The sequence shown here is derived from an EMBL/GenBank/DDBJ whole genome shotgun (WGS) entry which is preliminary data.</text>
</comment>
<dbReference type="Proteomes" id="UP000624244">
    <property type="component" value="Unassembled WGS sequence"/>
</dbReference>
<organism evidence="1 2">
    <name type="scientific">Cochliobolus sativus</name>
    <name type="common">Common root rot and spot blotch fungus</name>
    <name type="synonym">Bipolaris sorokiniana</name>
    <dbReference type="NCBI Taxonomy" id="45130"/>
    <lineage>
        <taxon>Eukaryota</taxon>
        <taxon>Fungi</taxon>
        <taxon>Dikarya</taxon>
        <taxon>Ascomycota</taxon>
        <taxon>Pezizomycotina</taxon>
        <taxon>Dothideomycetes</taxon>
        <taxon>Pleosporomycetidae</taxon>
        <taxon>Pleosporales</taxon>
        <taxon>Pleosporineae</taxon>
        <taxon>Pleosporaceae</taxon>
        <taxon>Bipolaris</taxon>
    </lineage>
</organism>
<gene>
    <name evidence="1" type="ORF">GGP41_010615</name>
</gene>
<dbReference type="EMBL" id="WNKQ01000006">
    <property type="protein sequence ID" value="KAF5850948.1"/>
    <property type="molecule type" value="Genomic_DNA"/>
</dbReference>
<evidence type="ECO:0000313" key="1">
    <source>
        <dbReference type="EMBL" id="KAF5850948.1"/>
    </source>
</evidence>
<sequence length="78" mass="8745">MLEGFVDRVKGRDGSRIWTDGGESIAQIVATDATYKRAGSRVRPSREVIEWDGDVTSRLDFSEYQFNINKLTTTSSTV</sequence>
<dbReference type="AlphaFoldDB" id="A0A8H5ZNF8"/>
<accession>A0A8H5ZNF8</accession>